<proteinExistence type="predicted"/>
<dbReference type="Proteomes" id="UP000317977">
    <property type="component" value="Unassembled WGS sequence"/>
</dbReference>
<protein>
    <submittedName>
        <fullName evidence="2">Uncharacterized protein</fullName>
    </submittedName>
</protein>
<sequence>MRFGLRLILASFAAFGAGALFISDSFTEPLEGLEPQPMWKGVVAVILGLALLGFGLKYIIDERRANKAIARSSDEST</sequence>
<evidence type="ECO:0000313" key="3">
    <source>
        <dbReference type="Proteomes" id="UP000317977"/>
    </source>
</evidence>
<evidence type="ECO:0000256" key="1">
    <source>
        <dbReference type="SAM" id="Phobius"/>
    </source>
</evidence>
<keyword evidence="3" id="KW-1185">Reference proteome</keyword>
<keyword evidence="1" id="KW-1133">Transmembrane helix</keyword>
<evidence type="ECO:0000313" key="2">
    <source>
        <dbReference type="EMBL" id="TWU52026.1"/>
    </source>
</evidence>
<keyword evidence="1" id="KW-0812">Transmembrane</keyword>
<name>A0A5C6EWG0_9BACT</name>
<dbReference type="AlphaFoldDB" id="A0A5C6EWG0"/>
<comment type="caution">
    <text evidence="2">The sequence shown here is derived from an EMBL/GenBank/DDBJ whole genome shotgun (WGS) entry which is preliminary data.</text>
</comment>
<dbReference type="EMBL" id="SJPX01000003">
    <property type="protein sequence ID" value="TWU52026.1"/>
    <property type="molecule type" value="Genomic_DNA"/>
</dbReference>
<accession>A0A5C6EWG0</accession>
<organism evidence="2 3">
    <name type="scientific">Rubripirellula reticaptiva</name>
    <dbReference type="NCBI Taxonomy" id="2528013"/>
    <lineage>
        <taxon>Bacteria</taxon>
        <taxon>Pseudomonadati</taxon>
        <taxon>Planctomycetota</taxon>
        <taxon>Planctomycetia</taxon>
        <taxon>Pirellulales</taxon>
        <taxon>Pirellulaceae</taxon>
        <taxon>Rubripirellula</taxon>
    </lineage>
</organism>
<reference evidence="2 3" key="1">
    <citation type="submission" date="2019-02" db="EMBL/GenBank/DDBJ databases">
        <title>Deep-cultivation of Planctomycetes and their phenomic and genomic characterization uncovers novel biology.</title>
        <authorList>
            <person name="Wiegand S."/>
            <person name="Jogler M."/>
            <person name="Boedeker C."/>
            <person name="Pinto D."/>
            <person name="Vollmers J."/>
            <person name="Rivas-Marin E."/>
            <person name="Kohn T."/>
            <person name="Peeters S.H."/>
            <person name="Heuer A."/>
            <person name="Rast P."/>
            <person name="Oberbeckmann S."/>
            <person name="Bunk B."/>
            <person name="Jeske O."/>
            <person name="Meyerdierks A."/>
            <person name="Storesund J.E."/>
            <person name="Kallscheuer N."/>
            <person name="Luecker S."/>
            <person name="Lage O.M."/>
            <person name="Pohl T."/>
            <person name="Merkel B.J."/>
            <person name="Hornburger P."/>
            <person name="Mueller R.-W."/>
            <person name="Bruemmer F."/>
            <person name="Labrenz M."/>
            <person name="Spormann A.M."/>
            <person name="Op Den Camp H."/>
            <person name="Overmann J."/>
            <person name="Amann R."/>
            <person name="Jetten M.S.M."/>
            <person name="Mascher T."/>
            <person name="Medema M.H."/>
            <person name="Devos D.P."/>
            <person name="Kaster A.-K."/>
            <person name="Ovreas L."/>
            <person name="Rohde M."/>
            <person name="Galperin M.Y."/>
            <person name="Jogler C."/>
        </authorList>
    </citation>
    <scope>NUCLEOTIDE SEQUENCE [LARGE SCALE GENOMIC DNA]</scope>
    <source>
        <strain evidence="2 3">Poly59</strain>
    </source>
</reference>
<gene>
    <name evidence="2" type="ORF">Poly59_36230</name>
</gene>
<feature type="transmembrane region" description="Helical" evidence="1">
    <location>
        <begin position="37"/>
        <end position="60"/>
    </location>
</feature>
<keyword evidence="1" id="KW-0472">Membrane</keyword>